<keyword evidence="1" id="KW-0051">Antiviral defense</keyword>
<dbReference type="CDD" id="cd05400">
    <property type="entry name" value="NT_2-5OAS_ClassI-CCAase"/>
    <property type="match status" value="1"/>
</dbReference>
<accession>Q2KZG7</accession>
<dbReference type="STRING" id="360910.BAV0365"/>
<dbReference type="RefSeq" id="WP_012416065.1">
    <property type="nucleotide sequence ID" value="NC_010645.1"/>
</dbReference>
<gene>
    <name evidence="2" type="ordered locus">BAV0365</name>
</gene>
<dbReference type="InterPro" id="IPR006116">
    <property type="entry name" value="NT_2-5OAS_ClassI-CCAase"/>
</dbReference>
<dbReference type="OrthoDB" id="2082416at2"/>
<evidence type="ECO:0000313" key="3">
    <source>
        <dbReference type="Proteomes" id="UP000001977"/>
    </source>
</evidence>
<dbReference type="KEGG" id="bav:BAV0365"/>
<keyword evidence="3" id="KW-1185">Reference proteome</keyword>
<dbReference type="AlphaFoldDB" id="Q2KZG7"/>
<proteinExistence type="predicted"/>
<dbReference type="Gene3D" id="3.30.460.10">
    <property type="entry name" value="Beta Polymerase, domain 2"/>
    <property type="match status" value="1"/>
</dbReference>
<dbReference type="GO" id="GO:0016779">
    <property type="term" value="F:nucleotidyltransferase activity"/>
    <property type="evidence" value="ECO:0007669"/>
    <property type="project" value="InterPro"/>
</dbReference>
<sequence length="258" mass="29278">MSVISYLDARASSAVLSTDEQASINASIVTIKSRLNNYFGTALSEQLRFGSSTRGTILPRKMDQHSDIDYMVVFAQGGAVPQTYLDRLKRFAEQYYSTSDIKQSSPSLVLQLNHIKFDLVPALKVWGTTYQIPNGPAAWQNTNPNDFNGQLDALNHKEMYKIKPMIRLLKYWNAEAGYIFDAYSLEKFVVSLSYYGVINIRDYLFTAFDNLYLGSDQAQWRKDKVKRAKDIIAEVRSLERDGYPNLAEAEVKKLIPSA</sequence>
<dbReference type="Proteomes" id="UP000001977">
    <property type="component" value="Chromosome"/>
</dbReference>
<protein>
    <submittedName>
        <fullName evidence="2">Conserved hypothetical phage protein</fullName>
    </submittedName>
</protein>
<dbReference type="GO" id="GO:0051607">
    <property type="term" value="P:defense response to virus"/>
    <property type="evidence" value="ECO:0007669"/>
    <property type="project" value="UniProtKB-KW"/>
</dbReference>
<name>Q2KZG7_BORA1</name>
<dbReference type="Pfam" id="PF18144">
    <property type="entry name" value="SMODS"/>
    <property type="match status" value="1"/>
</dbReference>
<organism evidence="2 3">
    <name type="scientific">Bordetella avium (strain 197N)</name>
    <dbReference type="NCBI Taxonomy" id="360910"/>
    <lineage>
        <taxon>Bacteria</taxon>
        <taxon>Pseudomonadati</taxon>
        <taxon>Pseudomonadota</taxon>
        <taxon>Betaproteobacteria</taxon>
        <taxon>Burkholderiales</taxon>
        <taxon>Alcaligenaceae</taxon>
        <taxon>Bordetella</taxon>
    </lineage>
</organism>
<reference evidence="2 3" key="1">
    <citation type="journal article" date="2006" name="J. Bacteriol.">
        <title>Comparison of the genome sequence of the poultry pathogen Bordetella avium with those of B. bronchiseptica, B. pertussis, and B. parapertussis reveals extensive diversity in surface structures associated with host interaction.</title>
        <authorList>
            <person name="Sebaihia M."/>
            <person name="Preston A."/>
            <person name="Maskell D.J."/>
            <person name="Kuzmiak H."/>
            <person name="Connell T.D."/>
            <person name="King N.D."/>
            <person name="Orndorff P.E."/>
            <person name="Miyamoto D.M."/>
            <person name="Thomson N.R."/>
            <person name="Harris D."/>
            <person name="Goble A."/>
            <person name="Lord A."/>
            <person name="Murphy L."/>
            <person name="Quail M.A."/>
            <person name="Rutter S."/>
            <person name="Squares R."/>
            <person name="Squares S."/>
            <person name="Woodward J."/>
            <person name="Parkhill J."/>
            <person name="Temple L.M."/>
        </authorList>
    </citation>
    <scope>NUCLEOTIDE SEQUENCE [LARGE SCALE GENOMIC DNA]</scope>
    <source>
        <strain evidence="2 3">197N</strain>
    </source>
</reference>
<dbReference type="InterPro" id="IPR043519">
    <property type="entry name" value="NT_sf"/>
</dbReference>
<dbReference type="SUPFAM" id="SSF81301">
    <property type="entry name" value="Nucleotidyltransferase"/>
    <property type="match status" value="1"/>
</dbReference>
<evidence type="ECO:0000313" key="2">
    <source>
        <dbReference type="EMBL" id="CAJ47969.1"/>
    </source>
</evidence>
<dbReference type="EMBL" id="AM167904">
    <property type="protein sequence ID" value="CAJ47969.1"/>
    <property type="molecule type" value="Genomic_DNA"/>
</dbReference>
<dbReference type="eggNOG" id="COG1746">
    <property type="taxonomic scope" value="Bacteria"/>
</dbReference>
<evidence type="ECO:0000256" key="1">
    <source>
        <dbReference type="ARBA" id="ARBA00023118"/>
    </source>
</evidence>
<dbReference type="HOGENOM" id="CLU_094938_0_0_4"/>